<protein>
    <submittedName>
        <fullName evidence="1">Uncharacterized protein</fullName>
    </submittedName>
</protein>
<dbReference type="EMBL" id="CADCXV010000446">
    <property type="protein sequence ID" value="CAB0030243.1"/>
    <property type="molecule type" value="Genomic_DNA"/>
</dbReference>
<name>A0A6H5I159_9HYME</name>
<accession>A0A6H5I159</accession>
<keyword evidence="2" id="KW-1185">Reference proteome</keyword>
<organism evidence="1 2">
    <name type="scientific">Trichogramma brassicae</name>
    <dbReference type="NCBI Taxonomy" id="86971"/>
    <lineage>
        <taxon>Eukaryota</taxon>
        <taxon>Metazoa</taxon>
        <taxon>Ecdysozoa</taxon>
        <taxon>Arthropoda</taxon>
        <taxon>Hexapoda</taxon>
        <taxon>Insecta</taxon>
        <taxon>Pterygota</taxon>
        <taxon>Neoptera</taxon>
        <taxon>Endopterygota</taxon>
        <taxon>Hymenoptera</taxon>
        <taxon>Apocrita</taxon>
        <taxon>Proctotrupomorpha</taxon>
        <taxon>Chalcidoidea</taxon>
        <taxon>Trichogrammatidae</taxon>
        <taxon>Trichogramma</taxon>
    </lineage>
</organism>
<evidence type="ECO:0000313" key="2">
    <source>
        <dbReference type="Proteomes" id="UP000479190"/>
    </source>
</evidence>
<dbReference type="AlphaFoldDB" id="A0A6H5I159"/>
<reference evidence="1 2" key="1">
    <citation type="submission" date="2020-02" db="EMBL/GenBank/DDBJ databases">
        <authorList>
            <person name="Ferguson B K."/>
        </authorList>
    </citation>
    <scope>NUCLEOTIDE SEQUENCE [LARGE SCALE GENOMIC DNA]</scope>
</reference>
<evidence type="ECO:0000313" key="1">
    <source>
        <dbReference type="EMBL" id="CAB0030243.1"/>
    </source>
</evidence>
<dbReference type="Proteomes" id="UP000479190">
    <property type="component" value="Unassembled WGS sequence"/>
</dbReference>
<proteinExistence type="predicted"/>
<gene>
    <name evidence="1" type="ORF">TBRA_LOCUS2250</name>
</gene>
<sequence length="130" mass="14561">MAREQINVFIYTRAASCKKDLASDGIASCTTLHRLFSPNTRRALQLVDNSSSSCHEPTTIIAIGMTLSSLHLKPRWRISHPSRNRVEQRSNGCKLLQQPSLLSLLLPSFARAPRYSFLGELLVHSRSNNT</sequence>